<gene>
    <name evidence="4" type="ORF">K8U72_05575</name>
</gene>
<sequence length="462" mass="50654">MAEQRRADYASTRDRALGAWVAAVEEGSPAWEAGVEPGMRIVSVNGVEPRDLIDWRWEADGAFCALEVLDPRDGTTTPCELWREPGQDWGIDFTDVLFDGIRTCVNACQFCFMAMLPPEARSTLTLRDDDYRLSFLQGNFVTLTNVSDEEADRIVECGLSPMNVSIHAISPEVRRSLIGRRADRGIEVLERLLAGGIEVHAQIVLCPGINDGAELAATLDWVEARPGITSLAVVPLGYTKHSRRFKSSYSDDVAASRAVVRLIEPYQRRARETLGITRFQLSDEFYVDARLPVPPAETYDGYPQFYDGIGMLRSFLDETELSALERGADLRAVDEALAERGLRLELVCGEAAAGTIDAFCRALSPAGRASTRAIRNDYFGGDVNVTGLIVSEDLLAQLPGDLSHALVVLPEVMFNFDRLTLDGDTQDHILGELRRRGALVAVSVPSPGDYLDALLAALGLPH</sequence>
<dbReference type="InterPro" id="IPR041489">
    <property type="entry name" value="PDZ_6"/>
</dbReference>
<reference evidence="4" key="1">
    <citation type="journal article" date="2021" name="PeerJ">
        <title>Extensive microbial diversity within the chicken gut microbiome revealed by metagenomics and culture.</title>
        <authorList>
            <person name="Gilroy R."/>
            <person name="Ravi A."/>
            <person name="Getino M."/>
            <person name="Pursley I."/>
            <person name="Horton D.L."/>
            <person name="Alikhan N.F."/>
            <person name="Baker D."/>
            <person name="Gharbi K."/>
            <person name="Hall N."/>
            <person name="Watson M."/>
            <person name="Adriaenssens E.M."/>
            <person name="Foster-Nyarko E."/>
            <person name="Jarju S."/>
            <person name="Secka A."/>
            <person name="Antonio M."/>
            <person name="Oren A."/>
            <person name="Chaudhuri R.R."/>
            <person name="La Ragione R."/>
            <person name="Hildebrand F."/>
            <person name="Pallen M.J."/>
        </authorList>
    </citation>
    <scope>NUCLEOTIDE SEQUENCE</scope>
    <source>
        <strain evidence="4">CHK124-7917</strain>
    </source>
</reference>
<feature type="domain" description="DUF512" evidence="1">
    <location>
        <begin position="234"/>
        <end position="433"/>
    </location>
</feature>
<dbReference type="Gene3D" id="2.30.42.10">
    <property type="match status" value="1"/>
</dbReference>
<accession>A0A921GHK0</accession>
<dbReference type="EMBL" id="DYWQ01000086">
    <property type="protein sequence ID" value="HJF45238.1"/>
    <property type="molecule type" value="Genomic_DNA"/>
</dbReference>
<dbReference type="Pfam" id="PF19238">
    <property type="entry name" value="Radical_SAM_2"/>
    <property type="match status" value="1"/>
</dbReference>
<dbReference type="Proteomes" id="UP000697330">
    <property type="component" value="Unassembled WGS sequence"/>
</dbReference>
<dbReference type="Gene3D" id="3.20.20.70">
    <property type="entry name" value="Aldolase class I"/>
    <property type="match status" value="1"/>
</dbReference>
<name>A0A921GHK0_9ACTN</name>
<reference evidence="4" key="2">
    <citation type="submission" date="2021-09" db="EMBL/GenBank/DDBJ databases">
        <authorList>
            <person name="Gilroy R."/>
        </authorList>
    </citation>
    <scope>NUCLEOTIDE SEQUENCE</scope>
    <source>
        <strain evidence="4">CHK124-7917</strain>
    </source>
</reference>
<evidence type="ECO:0000313" key="5">
    <source>
        <dbReference type="Proteomes" id="UP000697330"/>
    </source>
</evidence>
<dbReference type="InterPro" id="IPR058240">
    <property type="entry name" value="rSAM_sf"/>
</dbReference>
<feature type="domain" description="PDZ" evidence="2">
    <location>
        <begin position="20"/>
        <end position="55"/>
    </location>
</feature>
<evidence type="ECO:0000259" key="1">
    <source>
        <dbReference type="Pfam" id="PF04459"/>
    </source>
</evidence>
<dbReference type="SUPFAM" id="SSF102114">
    <property type="entry name" value="Radical SAM enzymes"/>
    <property type="match status" value="1"/>
</dbReference>
<dbReference type="InterPro" id="IPR045375">
    <property type="entry name" value="Put_radical_SAM-like_N"/>
</dbReference>
<protein>
    <submittedName>
        <fullName evidence="4">DUF512 domain-containing protein</fullName>
    </submittedName>
</protein>
<dbReference type="Pfam" id="PF04459">
    <property type="entry name" value="DUF512"/>
    <property type="match status" value="1"/>
</dbReference>
<dbReference type="RefSeq" id="WP_274959064.1">
    <property type="nucleotide sequence ID" value="NZ_DYWQ01000086.1"/>
</dbReference>
<dbReference type="InterPro" id="IPR036034">
    <property type="entry name" value="PDZ_sf"/>
</dbReference>
<dbReference type="InterPro" id="IPR007549">
    <property type="entry name" value="DUF512"/>
</dbReference>
<organism evidence="4 5">
    <name type="scientific">Thermophilibacter provencensis</name>
    <dbReference type="NCBI Taxonomy" id="1852386"/>
    <lineage>
        <taxon>Bacteria</taxon>
        <taxon>Bacillati</taxon>
        <taxon>Actinomycetota</taxon>
        <taxon>Coriobacteriia</taxon>
        <taxon>Coriobacteriales</taxon>
        <taxon>Atopobiaceae</taxon>
        <taxon>Thermophilibacter</taxon>
    </lineage>
</organism>
<evidence type="ECO:0000259" key="2">
    <source>
        <dbReference type="Pfam" id="PF17820"/>
    </source>
</evidence>
<evidence type="ECO:0000259" key="3">
    <source>
        <dbReference type="Pfam" id="PF19238"/>
    </source>
</evidence>
<dbReference type="InterPro" id="IPR013785">
    <property type="entry name" value="Aldolase_TIM"/>
</dbReference>
<dbReference type="AlphaFoldDB" id="A0A921GHK0"/>
<dbReference type="SUPFAM" id="SSF50156">
    <property type="entry name" value="PDZ domain-like"/>
    <property type="match status" value="1"/>
</dbReference>
<feature type="domain" description="Putative radical SAM N-terminal" evidence="3">
    <location>
        <begin position="84"/>
        <end position="229"/>
    </location>
</feature>
<proteinExistence type="predicted"/>
<comment type="caution">
    <text evidence="4">The sequence shown here is derived from an EMBL/GenBank/DDBJ whole genome shotgun (WGS) entry which is preliminary data.</text>
</comment>
<evidence type="ECO:0000313" key="4">
    <source>
        <dbReference type="EMBL" id="HJF45238.1"/>
    </source>
</evidence>
<dbReference type="Pfam" id="PF17820">
    <property type="entry name" value="PDZ_6"/>
    <property type="match status" value="1"/>
</dbReference>